<protein>
    <submittedName>
        <fullName evidence="1">Uncharacterized protein</fullName>
    </submittedName>
</protein>
<evidence type="ECO:0000313" key="1">
    <source>
        <dbReference type="EMBL" id="GBP37534.1"/>
    </source>
</evidence>
<dbReference type="Proteomes" id="UP000299102">
    <property type="component" value="Unassembled WGS sequence"/>
</dbReference>
<keyword evidence="2" id="KW-1185">Reference proteome</keyword>
<sequence length="150" mass="17461">MARSAQGEVQRIKELEARIKAPSVWGRTPMGLRFEDLQERRIDDAVKFLRKRYLTEEIPFRCVKLAEDEEGLSEYLNQARIWMRDKMSIAAVKEETDKLVGLMIIRIQEKRKKFNPMVESGSGRLESTARYFYIKDEIHVGEAAGKKLVV</sequence>
<dbReference type="OrthoDB" id="6588672at2759"/>
<name>A0A4C1VHZ0_EUMVA</name>
<gene>
    <name evidence="1" type="ORF">EVAR_28786_1</name>
</gene>
<reference evidence="1 2" key="1">
    <citation type="journal article" date="2019" name="Commun. Biol.">
        <title>The bagworm genome reveals a unique fibroin gene that provides high tensile strength.</title>
        <authorList>
            <person name="Kono N."/>
            <person name="Nakamura H."/>
            <person name="Ohtoshi R."/>
            <person name="Tomita M."/>
            <person name="Numata K."/>
            <person name="Arakawa K."/>
        </authorList>
    </citation>
    <scope>NUCLEOTIDE SEQUENCE [LARGE SCALE GENOMIC DNA]</scope>
</reference>
<dbReference type="EMBL" id="BGZK01000335">
    <property type="protein sequence ID" value="GBP37534.1"/>
    <property type="molecule type" value="Genomic_DNA"/>
</dbReference>
<organism evidence="1 2">
    <name type="scientific">Eumeta variegata</name>
    <name type="common">Bagworm moth</name>
    <name type="synonym">Eumeta japonica</name>
    <dbReference type="NCBI Taxonomy" id="151549"/>
    <lineage>
        <taxon>Eukaryota</taxon>
        <taxon>Metazoa</taxon>
        <taxon>Ecdysozoa</taxon>
        <taxon>Arthropoda</taxon>
        <taxon>Hexapoda</taxon>
        <taxon>Insecta</taxon>
        <taxon>Pterygota</taxon>
        <taxon>Neoptera</taxon>
        <taxon>Endopterygota</taxon>
        <taxon>Lepidoptera</taxon>
        <taxon>Glossata</taxon>
        <taxon>Ditrysia</taxon>
        <taxon>Tineoidea</taxon>
        <taxon>Psychidae</taxon>
        <taxon>Oiketicinae</taxon>
        <taxon>Eumeta</taxon>
    </lineage>
</organism>
<dbReference type="AlphaFoldDB" id="A0A4C1VHZ0"/>
<proteinExistence type="predicted"/>
<comment type="caution">
    <text evidence="1">The sequence shown here is derived from an EMBL/GenBank/DDBJ whole genome shotgun (WGS) entry which is preliminary data.</text>
</comment>
<accession>A0A4C1VHZ0</accession>
<evidence type="ECO:0000313" key="2">
    <source>
        <dbReference type="Proteomes" id="UP000299102"/>
    </source>
</evidence>
<dbReference type="Gene3D" id="3.40.630.30">
    <property type="match status" value="1"/>
</dbReference>